<dbReference type="Gene3D" id="2.60.40.2700">
    <property type="match status" value="1"/>
</dbReference>
<dbReference type="SUPFAM" id="SSF55383">
    <property type="entry name" value="Copper amine oxidase, domain N"/>
    <property type="match status" value="1"/>
</dbReference>
<dbReference type="Pfam" id="PF07833">
    <property type="entry name" value="Cu_amine_oxidN1"/>
    <property type="match status" value="1"/>
</dbReference>
<feature type="signal peptide" evidence="2">
    <location>
        <begin position="1"/>
        <end position="24"/>
    </location>
</feature>
<dbReference type="EMBL" id="FOHU01000036">
    <property type="protein sequence ID" value="SET80164.1"/>
    <property type="molecule type" value="Genomic_DNA"/>
</dbReference>
<feature type="domain" description="Copper amine oxidase-like N-terminal" evidence="3">
    <location>
        <begin position="43"/>
        <end position="153"/>
    </location>
</feature>
<reference evidence="5 6" key="1">
    <citation type="submission" date="2016-10" db="EMBL/GenBank/DDBJ databases">
        <authorList>
            <person name="de Groot N.N."/>
        </authorList>
    </citation>
    <scope>NUCLEOTIDE SEQUENCE [LARGE SCALE GENOMIC DNA]</scope>
    <source>
        <strain evidence="5 6">DSM 18979</strain>
    </source>
</reference>
<gene>
    <name evidence="5" type="ORF">SAMN05660297_03555</name>
</gene>
<evidence type="ECO:0000256" key="2">
    <source>
        <dbReference type="SAM" id="SignalP"/>
    </source>
</evidence>
<evidence type="ECO:0000259" key="3">
    <source>
        <dbReference type="Pfam" id="PF07833"/>
    </source>
</evidence>
<evidence type="ECO:0000259" key="4">
    <source>
        <dbReference type="Pfam" id="PF18998"/>
    </source>
</evidence>
<dbReference type="InterPro" id="IPR036582">
    <property type="entry name" value="Mao_N_sf"/>
</dbReference>
<dbReference type="OrthoDB" id="1696951at2"/>
<dbReference type="Proteomes" id="UP000199568">
    <property type="component" value="Unassembled WGS sequence"/>
</dbReference>
<feature type="chain" id="PRO_5039696424" evidence="2">
    <location>
        <begin position="25"/>
        <end position="1031"/>
    </location>
</feature>
<feature type="domain" description="Bacterial repeat" evidence="4">
    <location>
        <begin position="652"/>
        <end position="710"/>
    </location>
</feature>
<evidence type="ECO:0000256" key="1">
    <source>
        <dbReference type="SAM" id="MobiDB-lite"/>
    </source>
</evidence>
<sequence>MTKKRILPFILVALFLFSTVPVSAFGTDDTGTRFIIGNPEYQMDGTWEKMDVESYIENGRTMIPVAHVARALGATVSWDAETQMVTITQGDVEVTLVIGNPVILRNGEEFAVMDTIPVIKRIGNGLGRTMLPVSWVAKALSVEYVWDPVLKQVTFLDGAVEHEKEEEPPAIEKPAPSRPTGGGGGGREAPAVTKYTLTATTEGKGTVTGTGRFAKNETFTLTAVPAKGYELLQWETWLGDFYEETLSLQMPQNNVIVNAVFQLKLPRLMGNIYILGPDLLYETLEASVGLTTDPYTEELGTITYEWLRDGTVVQSSTDNTYTLTLADVGSRITCSAIADNVHVRGRITSAETGVIAKAIPVDSPDWAELQSRTSTSISVVTEPGVEYAMTDAGIGWTSTGVFTGLTPNTAYRVYSRYAETETHQPSNQSFTTFETLPLEIASIGSVPPLSVLNGTSHKQLGDLLTESVTITDSAGVDHIVDIDWSLVDYDPELAGDYILIGTFYLPSGVVQTTPETPLEVQTVVTVGNPYLTDGPSIIGFSVDYGTPEVEVLALLPPTGVVLNNRGTAFDVDLSWSIAGYDPDILGDYTAIATYELPPNNEGFQDGAPLTVTTTITVEPLMGRMSVYVTSSEGEGVGGAAFIDSEGTTSVEHTMDTMVSVNAVPDDGFRFVHWLTYNLAGDLVHASYSDMFSATIPRGGERIYIAEFERIPLHTVTVTPAFDGEPNLGGFAYINNYVSTTSVTVLQGTEITVHAEPDMGNEFAEWYVVDGEGILRVSENAVYTFTVDRDLDLIAGFTEGAIHYTLSLLFAEDETTGSITFIYYLEANEKVSLREAIDSHNLDMDNSTVTLMFSGSPNIERSLSELSFDFDEKPITFEYVSFEHVVFDFGDFYTHPTAARLHFRSTEPDGWELTSYETPIGYPISDAFTVLIDTYYARARAEAAYDFDSEYLDLKHGDNLADVLRHEFNIPNYVDIAFVTGDYQIIEAIDSNTVVTNTGTEPIEGSAVIDFKVGVVSEICIIYVRIMPEPVE</sequence>
<dbReference type="InterPro" id="IPR044060">
    <property type="entry name" value="Bacterial_rp_domain"/>
</dbReference>
<organism evidence="5 6">
    <name type="scientific">Natronincola peptidivorans</name>
    <dbReference type="NCBI Taxonomy" id="426128"/>
    <lineage>
        <taxon>Bacteria</taxon>
        <taxon>Bacillati</taxon>
        <taxon>Bacillota</taxon>
        <taxon>Clostridia</taxon>
        <taxon>Peptostreptococcales</taxon>
        <taxon>Natronincolaceae</taxon>
        <taxon>Natronincola</taxon>
    </lineage>
</organism>
<dbReference type="Pfam" id="PF18998">
    <property type="entry name" value="Flg_new_2"/>
    <property type="match status" value="3"/>
</dbReference>
<name>A0A1I0H8S4_9FIRM</name>
<keyword evidence="6" id="KW-1185">Reference proteome</keyword>
<dbReference type="STRING" id="426128.SAMN05660297_03555"/>
<accession>A0A1I0H8S4</accession>
<dbReference type="AlphaFoldDB" id="A0A1I0H8S4"/>
<feature type="region of interest" description="Disordered" evidence="1">
    <location>
        <begin position="162"/>
        <end position="190"/>
    </location>
</feature>
<feature type="domain" description="Bacterial repeat" evidence="4">
    <location>
        <begin position="738"/>
        <end position="798"/>
    </location>
</feature>
<feature type="domain" description="Bacterial repeat" evidence="4">
    <location>
        <begin position="195"/>
        <end position="263"/>
    </location>
</feature>
<proteinExistence type="predicted"/>
<dbReference type="InterPro" id="IPR012854">
    <property type="entry name" value="Cu_amine_oxidase-like_N"/>
</dbReference>
<dbReference type="RefSeq" id="WP_090446970.1">
    <property type="nucleotide sequence ID" value="NZ_FOHU01000036.1"/>
</dbReference>
<dbReference type="Gene3D" id="3.30.457.10">
    <property type="entry name" value="Copper amine oxidase-like, N-terminal domain"/>
    <property type="match status" value="1"/>
</dbReference>
<protein>
    <submittedName>
        <fullName evidence="5">Copper amine oxidase N-terminal domain-containing protein</fullName>
    </submittedName>
</protein>
<evidence type="ECO:0000313" key="6">
    <source>
        <dbReference type="Proteomes" id="UP000199568"/>
    </source>
</evidence>
<keyword evidence="2" id="KW-0732">Signal</keyword>
<evidence type="ECO:0000313" key="5">
    <source>
        <dbReference type="EMBL" id="SET80164.1"/>
    </source>
</evidence>